<dbReference type="PANTHER" id="PTHR12357:SF3">
    <property type="entry name" value="YTH DOMAIN-CONTAINING PROTEIN 1"/>
    <property type="match status" value="1"/>
</dbReference>
<proteinExistence type="predicted"/>
<dbReference type="Proteomes" id="UP000076580">
    <property type="component" value="Chromosome 03"/>
</dbReference>
<dbReference type="EMBL" id="LAYC01000003">
    <property type="protein sequence ID" value="KYK55474.1"/>
    <property type="molecule type" value="Genomic_DNA"/>
</dbReference>
<feature type="region of interest" description="Disordered" evidence="1">
    <location>
        <begin position="1"/>
        <end position="58"/>
    </location>
</feature>
<dbReference type="GO" id="GO:0005654">
    <property type="term" value="C:nucleoplasm"/>
    <property type="evidence" value="ECO:0007669"/>
    <property type="project" value="TreeGrafter"/>
</dbReference>
<dbReference type="GO" id="GO:0000381">
    <property type="term" value="P:regulation of alternative mRNA splicing, via spliceosome"/>
    <property type="evidence" value="ECO:0007669"/>
    <property type="project" value="TreeGrafter"/>
</dbReference>
<dbReference type="GeneID" id="63720080"/>
<dbReference type="PROSITE" id="PS50882">
    <property type="entry name" value="YTH"/>
    <property type="match status" value="1"/>
</dbReference>
<dbReference type="Pfam" id="PF04146">
    <property type="entry name" value="YTH"/>
    <property type="match status" value="1"/>
</dbReference>
<dbReference type="SUPFAM" id="SSF54928">
    <property type="entry name" value="RNA-binding domain, RBD"/>
    <property type="match status" value="1"/>
</dbReference>
<evidence type="ECO:0000313" key="4">
    <source>
        <dbReference type="Proteomes" id="UP000076580"/>
    </source>
</evidence>
<comment type="caution">
    <text evidence="3">The sequence shown here is derived from an EMBL/GenBank/DDBJ whole genome shotgun (WGS) entry which is preliminary data.</text>
</comment>
<dbReference type="Gene3D" id="3.10.590.10">
    <property type="entry name" value="ph1033 like domains"/>
    <property type="match status" value="1"/>
</dbReference>
<dbReference type="RefSeq" id="XP_040654826.1">
    <property type="nucleotide sequence ID" value="XM_040804722.1"/>
</dbReference>
<feature type="compositionally biased region" description="Polar residues" evidence="1">
    <location>
        <begin position="10"/>
        <end position="30"/>
    </location>
</feature>
<dbReference type="AlphaFoldDB" id="A0A151GEF2"/>
<gene>
    <name evidence="3" type="ORF">DCS_07437</name>
</gene>
<dbReference type="InterPro" id="IPR035979">
    <property type="entry name" value="RBD_domain_sf"/>
</dbReference>
<name>A0A151GEF2_DRECN</name>
<feature type="compositionally biased region" description="Polar residues" evidence="1">
    <location>
        <begin position="46"/>
        <end position="58"/>
    </location>
</feature>
<feature type="compositionally biased region" description="Polar residues" evidence="1">
    <location>
        <begin position="212"/>
        <end position="230"/>
    </location>
</feature>
<dbReference type="InParanoid" id="A0A151GEF2"/>
<dbReference type="InterPro" id="IPR007275">
    <property type="entry name" value="YTH_domain"/>
</dbReference>
<feature type="region of interest" description="Disordered" evidence="1">
    <location>
        <begin position="203"/>
        <end position="230"/>
    </location>
</feature>
<evidence type="ECO:0000256" key="1">
    <source>
        <dbReference type="SAM" id="MobiDB-lite"/>
    </source>
</evidence>
<dbReference type="PANTHER" id="PTHR12357">
    <property type="entry name" value="YTH YT521-B HOMOLOGY DOMAIN-CONTAINING"/>
    <property type="match status" value="1"/>
</dbReference>
<dbReference type="Pfam" id="PF25701">
    <property type="entry name" value="RRM_YTH1"/>
    <property type="match status" value="1"/>
</dbReference>
<keyword evidence="4" id="KW-1185">Reference proteome</keyword>
<dbReference type="GO" id="GO:1990247">
    <property type="term" value="F:N6-methyladenosine-containing RNA reader activity"/>
    <property type="evidence" value="ECO:0007669"/>
    <property type="project" value="TreeGrafter"/>
</dbReference>
<organism evidence="3 4">
    <name type="scientific">Drechmeria coniospora</name>
    <name type="common">Nematophagous fungus</name>
    <name type="synonym">Meria coniospora</name>
    <dbReference type="NCBI Taxonomy" id="98403"/>
    <lineage>
        <taxon>Eukaryota</taxon>
        <taxon>Fungi</taxon>
        <taxon>Dikarya</taxon>
        <taxon>Ascomycota</taxon>
        <taxon>Pezizomycotina</taxon>
        <taxon>Sordariomycetes</taxon>
        <taxon>Hypocreomycetidae</taxon>
        <taxon>Hypocreales</taxon>
        <taxon>Ophiocordycipitaceae</taxon>
        <taxon>Drechmeria</taxon>
    </lineage>
</organism>
<dbReference type="GO" id="GO:0003729">
    <property type="term" value="F:mRNA binding"/>
    <property type="evidence" value="ECO:0007669"/>
    <property type="project" value="TreeGrafter"/>
</dbReference>
<dbReference type="STRING" id="98403.A0A151GEF2"/>
<sequence length="682" mass="74602">MEGGRPNSPPTETRSTTPKPTPVSMANNKQRPAVEHKPDATIPPIATSSQQPPVTSQVPFHTPLGMYGTPAQGQPAVYSMTQMTNCLPVVWNRPFQHQQEVQGYNTTAVFPMSHQLPHQAAYGRVEVASVPMNNEGYYAQMPQMPRYDAACAVPPIQVQPNIPSGYNMAYFPNQSTVNYAYHPPYYAPINQYPVRPPNMTANMVPSQDKARSQGNQMSPTAGQDSSSIMSQVNREGAFCPRIRRMVGHAANKIISSIAAAPSRRSGARGSPRKPRQSGMIRLVVITYTVLRIVSGHAIWIGNLPSHADLMKLVQHVCKESVGLESLFLISKSNCAFANFEDELSCWAAQKKIHDSRFQSVRLVGRLRKDTAEGATALTAPAGVDAGGSTSCSTSPDETLDVVDSSKTKHTSPAMHEAAHPKISGSEVGGQGDKFFILKSLTLEDLEVSVKSGIWATQAHNEQALNDAFKVSLALQDDEGKLMLMKILTWRGQKSEKVYLIFSANKSGEYFGYARMASEINGDAGAVAFAPKAHPTSISDLPISTPTEAFGYAPKGRIVKDAARGTIFWEVWRGDDETPFDDESEVLGDNGDGMEGHPTTLGRSFKLEWLSINRLPFHRTRGLRNPWNSNREVKIARDGTELEPSVGRRLIGLFNQEQCPGQAPLDDFDLIKHSLAVAPPREV</sequence>
<dbReference type="CDD" id="cd21134">
    <property type="entry name" value="YTH"/>
    <property type="match status" value="1"/>
</dbReference>
<dbReference type="GO" id="GO:0000398">
    <property type="term" value="P:mRNA splicing, via spliceosome"/>
    <property type="evidence" value="ECO:0007669"/>
    <property type="project" value="TreeGrafter"/>
</dbReference>
<reference evidence="3 4" key="1">
    <citation type="journal article" date="2016" name="Sci. Rep.">
        <title>Insights into Adaptations to a Near-Obligate Nematode Endoparasitic Lifestyle from the Finished Genome of Drechmeria coniospora.</title>
        <authorList>
            <person name="Zhang L."/>
            <person name="Zhou Z."/>
            <person name="Guo Q."/>
            <person name="Fokkens L."/>
            <person name="Miskei M."/>
            <person name="Pocsi I."/>
            <person name="Zhang W."/>
            <person name="Chen M."/>
            <person name="Wang L."/>
            <person name="Sun Y."/>
            <person name="Donzelli B.G."/>
            <person name="Gibson D.M."/>
            <person name="Nelson D.R."/>
            <person name="Luo J.G."/>
            <person name="Rep M."/>
            <person name="Liu H."/>
            <person name="Yang S."/>
            <person name="Wang J."/>
            <person name="Krasnoff S.B."/>
            <person name="Xu Y."/>
            <person name="Molnar I."/>
            <person name="Lin M."/>
        </authorList>
    </citation>
    <scope>NUCLEOTIDE SEQUENCE [LARGE SCALE GENOMIC DNA]</scope>
    <source>
        <strain evidence="3 4">ARSEF 6962</strain>
    </source>
</reference>
<protein>
    <recommendedName>
        <fullName evidence="2">YTH domain-containing protein</fullName>
    </recommendedName>
</protein>
<accession>A0A151GEF2</accession>
<dbReference type="InterPro" id="IPR045168">
    <property type="entry name" value="YTH_prot"/>
</dbReference>
<evidence type="ECO:0000259" key="2">
    <source>
        <dbReference type="PROSITE" id="PS50882"/>
    </source>
</evidence>
<dbReference type="InterPro" id="IPR057720">
    <property type="entry name" value="RRM_YTH1"/>
</dbReference>
<evidence type="ECO:0000313" key="3">
    <source>
        <dbReference type="EMBL" id="KYK55474.1"/>
    </source>
</evidence>
<feature type="domain" description="YTH" evidence="2">
    <location>
        <begin position="432"/>
        <end position="653"/>
    </location>
</feature>